<comment type="similarity">
    <text evidence="3">Belongs to the pex2/pex10/pex12 family.</text>
</comment>
<feature type="domain" description="Pex N-terminal" evidence="18">
    <location>
        <begin position="2"/>
        <end position="114"/>
    </location>
</feature>
<evidence type="ECO:0000256" key="14">
    <source>
        <dbReference type="ARBA" id="ARBA00023140"/>
    </source>
</evidence>
<name>A0A8S1IU49_9CHLO</name>
<organism evidence="19 20">
    <name type="scientific">Ostreobium quekettii</name>
    <dbReference type="NCBI Taxonomy" id="121088"/>
    <lineage>
        <taxon>Eukaryota</taxon>
        <taxon>Viridiplantae</taxon>
        <taxon>Chlorophyta</taxon>
        <taxon>core chlorophytes</taxon>
        <taxon>Ulvophyceae</taxon>
        <taxon>TCBD clade</taxon>
        <taxon>Bryopsidales</taxon>
        <taxon>Ostreobineae</taxon>
        <taxon>Ostreobiaceae</taxon>
        <taxon>Ostreobium</taxon>
    </lineage>
</organism>
<dbReference type="EMBL" id="CAJHUC010000864">
    <property type="protein sequence ID" value="CAD7698639.1"/>
    <property type="molecule type" value="Genomic_DNA"/>
</dbReference>
<keyword evidence="5" id="KW-0808">Transferase</keyword>
<dbReference type="GO" id="GO:0016558">
    <property type="term" value="P:protein import into peroxisome matrix"/>
    <property type="evidence" value="ECO:0007669"/>
    <property type="project" value="InterPro"/>
</dbReference>
<keyword evidence="6" id="KW-0812">Transmembrane</keyword>
<reference evidence="19" key="1">
    <citation type="submission" date="2020-12" db="EMBL/GenBank/DDBJ databases">
        <authorList>
            <person name="Iha C."/>
        </authorList>
    </citation>
    <scope>NUCLEOTIDE SEQUENCE</scope>
</reference>
<keyword evidence="9" id="KW-0833">Ubl conjugation pathway</keyword>
<dbReference type="AlphaFoldDB" id="A0A8S1IU49"/>
<dbReference type="InterPro" id="IPR017907">
    <property type="entry name" value="Znf_RING_CS"/>
</dbReference>
<evidence type="ECO:0000256" key="12">
    <source>
        <dbReference type="ARBA" id="ARBA00022989"/>
    </source>
</evidence>
<comment type="caution">
    <text evidence="19">The sequence shown here is derived from an EMBL/GenBank/DDBJ whole genome shotgun (WGS) entry which is preliminary data.</text>
</comment>
<dbReference type="EC" id="2.3.2.36" evidence="17"/>
<evidence type="ECO:0000256" key="9">
    <source>
        <dbReference type="ARBA" id="ARBA00022786"/>
    </source>
</evidence>
<evidence type="ECO:0000313" key="19">
    <source>
        <dbReference type="EMBL" id="CAD7698639.1"/>
    </source>
</evidence>
<evidence type="ECO:0000313" key="20">
    <source>
        <dbReference type="Proteomes" id="UP000708148"/>
    </source>
</evidence>
<evidence type="ECO:0000256" key="6">
    <source>
        <dbReference type="ARBA" id="ARBA00022692"/>
    </source>
</evidence>
<dbReference type="PANTHER" id="PTHR48178:SF1">
    <property type="entry name" value="PEROXISOME BIOGENESIS FACTOR 2"/>
    <property type="match status" value="1"/>
</dbReference>
<keyword evidence="8" id="KW-0863">Zinc-finger</keyword>
<dbReference type="PROSITE" id="PS00518">
    <property type="entry name" value="ZF_RING_1"/>
    <property type="match status" value="1"/>
</dbReference>
<comment type="subcellular location">
    <subcellularLocation>
        <location evidence="1">Peroxisome membrane</location>
        <topology evidence="1">Multi-pass membrane protein</topology>
    </subcellularLocation>
</comment>
<keyword evidence="11" id="KW-0653">Protein transport</keyword>
<proteinExistence type="inferred from homology"/>
<evidence type="ECO:0000256" key="16">
    <source>
        <dbReference type="ARBA" id="ARBA00034438"/>
    </source>
</evidence>
<keyword evidence="10" id="KW-0862">Zinc</keyword>
<dbReference type="Proteomes" id="UP000708148">
    <property type="component" value="Unassembled WGS sequence"/>
</dbReference>
<dbReference type="OrthoDB" id="1701437at2759"/>
<evidence type="ECO:0000256" key="17">
    <source>
        <dbReference type="ARBA" id="ARBA00034523"/>
    </source>
</evidence>
<evidence type="ECO:0000256" key="3">
    <source>
        <dbReference type="ARBA" id="ARBA00008704"/>
    </source>
</evidence>
<protein>
    <recommendedName>
        <fullName evidence="17">RING-type E3 ubiquitin transferase (cysteine targeting)</fullName>
        <ecNumber evidence="17">2.3.2.36</ecNumber>
    </recommendedName>
    <alternativeName>
        <fullName evidence="15">Peroxin-2</fullName>
    </alternativeName>
</protein>
<sequence>MYGVFGILGPYIWMQLRSYLFDAASGRFGSPSLHASAVNSRLRTLEGVWQVLEFCSALHFLKTGHCRNALELALGMRCAYSDPVMTRTISWEVLNRQLVWHEVSELLLLVLPLLSPQAGRQPQWAYWRRMMSRALSIGPSMGPSAPVPSCPACGTSSMLLPFQAVPCEHVYCYYCLGAHCNKGEFDCLACGSRVLAMKRWIPKVPPSITGPP</sequence>
<evidence type="ECO:0000256" key="7">
    <source>
        <dbReference type="ARBA" id="ARBA00022723"/>
    </source>
</evidence>
<evidence type="ECO:0000256" key="2">
    <source>
        <dbReference type="ARBA" id="ARBA00004906"/>
    </source>
</evidence>
<keyword evidence="4" id="KW-0813">Transport</keyword>
<dbReference type="GO" id="GO:0061630">
    <property type="term" value="F:ubiquitin protein ligase activity"/>
    <property type="evidence" value="ECO:0007669"/>
    <property type="project" value="UniProtKB-EC"/>
</dbReference>
<evidence type="ECO:0000256" key="11">
    <source>
        <dbReference type="ARBA" id="ARBA00022927"/>
    </source>
</evidence>
<dbReference type="InterPro" id="IPR006845">
    <property type="entry name" value="Pex_N"/>
</dbReference>
<evidence type="ECO:0000256" key="4">
    <source>
        <dbReference type="ARBA" id="ARBA00022448"/>
    </source>
</evidence>
<keyword evidence="12" id="KW-1133">Transmembrane helix</keyword>
<comment type="catalytic activity">
    <reaction evidence="16">
        <text>[E2 ubiquitin-conjugating enzyme]-S-ubiquitinyl-L-cysteine + [acceptor protein]-L-cysteine = [E2 ubiquitin-conjugating enzyme]-L-cysteine + [acceptor protein]-S-ubiquitinyl-L-cysteine.</text>
        <dbReference type="EC" id="2.3.2.36"/>
    </reaction>
</comment>
<gene>
    <name evidence="19" type="ORF">OSTQU699_LOCUS4000</name>
</gene>
<keyword evidence="7" id="KW-0479">Metal-binding</keyword>
<keyword evidence="13" id="KW-0472">Membrane</keyword>
<keyword evidence="20" id="KW-1185">Reference proteome</keyword>
<dbReference type="Pfam" id="PF04757">
    <property type="entry name" value="Pex2_Pex12"/>
    <property type="match status" value="1"/>
</dbReference>
<evidence type="ECO:0000256" key="1">
    <source>
        <dbReference type="ARBA" id="ARBA00004585"/>
    </source>
</evidence>
<dbReference type="InterPro" id="IPR025654">
    <property type="entry name" value="PEX2/10"/>
</dbReference>
<keyword evidence="14" id="KW-0576">Peroxisome</keyword>
<evidence type="ECO:0000256" key="15">
    <source>
        <dbReference type="ARBA" id="ARBA00032511"/>
    </source>
</evidence>
<accession>A0A8S1IU49</accession>
<dbReference type="GO" id="GO:0005778">
    <property type="term" value="C:peroxisomal membrane"/>
    <property type="evidence" value="ECO:0007669"/>
    <property type="project" value="UniProtKB-SubCell"/>
</dbReference>
<evidence type="ECO:0000256" key="10">
    <source>
        <dbReference type="ARBA" id="ARBA00022833"/>
    </source>
</evidence>
<evidence type="ECO:0000259" key="18">
    <source>
        <dbReference type="Pfam" id="PF04757"/>
    </source>
</evidence>
<evidence type="ECO:0000256" key="13">
    <source>
        <dbReference type="ARBA" id="ARBA00023136"/>
    </source>
</evidence>
<comment type="pathway">
    <text evidence="2">Protein modification; protein ubiquitination.</text>
</comment>
<dbReference type="PANTHER" id="PTHR48178">
    <property type="entry name" value="PEROXISOME BIOGENESIS FACTOR 2"/>
    <property type="match status" value="1"/>
</dbReference>
<evidence type="ECO:0000256" key="5">
    <source>
        <dbReference type="ARBA" id="ARBA00022679"/>
    </source>
</evidence>
<evidence type="ECO:0000256" key="8">
    <source>
        <dbReference type="ARBA" id="ARBA00022771"/>
    </source>
</evidence>
<dbReference type="GO" id="GO:0008270">
    <property type="term" value="F:zinc ion binding"/>
    <property type="evidence" value="ECO:0007669"/>
    <property type="project" value="UniProtKB-KW"/>
</dbReference>